<proteinExistence type="predicted"/>
<accession>K4KPE9</accession>
<sequence>MTFLSVLLTALDGTEKVVVRAVGIMAIAAVLLVVATLGATLLVIGVQQLGLSFNFNGWPSSLLRTKWITEFSFFVGILSLFGGIGISGFCKNRTLGFVTSIPALFGLSLLLLIFIPTFN</sequence>
<evidence type="ECO:0000256" key="1">
    <source>
        <dbReference type="SAM" id="Phobius"/>
    </source>
</evidence>
<protein>
    <submittedName>
        <fullName evidence="2">Uncharacterized protein</fullName>
    </submittedName>
</protein>
<dbReference type="KEGG" id="saga:M5M_14880"/>
<keyword evidence="1" id="KW-1133">Transmembrane helix</keyword>
<dbReference type="Proteomes" id="UP000000466">
    <property type="component" value="Chromosome"/>
</dbReference>
<name>K4KPE9_SIMAS</name>
<reference evidence="2 3" key="1">
    <citation type="journal article" date="2013" name="Genome Announc.">
        <title>Complete genome sequence of Simiduia agarivorans SA1(T), a marine bacterium able to degrade a variety of polysaccharides.</title>
        <authorList>
            <person name="Lin S.Y."/>
            <person name="Shieh W.Y."/>
            <person name="Chen J.S."/>
            <person name="Tang S.L."/>
        </authorList>
    </citation>
    <scope>NUCLEOTIDE SEQUENCE [LARGE SCALE GENOMIC DNA]</scope>
    <source>
        <strain evidence="3">DSM 21679 / JCM 13881 / BCRC 17597 / SA1</strain>
    </source>
</reference>
<feature type="transmembrane region" description="Helical" evidence="1">
    <location>
        <begin position="26"/>
        <end position="46"/>
    </location>
</feature>
<evidence type="ECO:0000313" key="2">
    <source>
        <dbReference type="EMBL" id="AFV00111.1"/>
    </source>
</evidence>
<dbReference type="RefSeq" id="WP_015048263.1">
    <property type="nucleotide sequence ID" value="NC_018868.3"/>
</dbReference>
<dbReference type="EMBL" id="CP003746">
    <property type="protein sequence ID" value="AFV00111.1"/>
    <property type="molecule type" value="Genomic_DNA"/>
</dbReference>
<dbReference type="HOGENOM" id="CLU_2059843_0_0_6"/>
<keyword evidence="1" id="KW-0812">Transmembrane</keyword>
<dbReference type="AlphaFoldDB" id="K4KPE9"/>
<keyword evidence="3" id="KW-1185">Reference proteome</keyword>
<feature type="transmembrane region" description="Helical" evidence="1">
    <location>
        <begin position="67"/>
        <end position="89"/>
    </location>
</feature>
<keyword evidence="1" id="KW-0472">Membrane</keyword>
<feature type="transmembrane region" description="Helical" evidence="1">
    <location>
        <begin position="95"/>
        <end position="115"/>
    </location>
</feature>
<organism evidence="2 3">
    <name type="scientific">Simiduia agarivorans (strain DSM 21679 / JCM 13881 / BCRC 17597 / SA1)</name>
    <dbReference type="NCBI Taxonomy" id="1117647"/>
    <lineage>
        <taxon>Bacteria</taxon>
        <taxon>Pseudomonadati</taxon>
        <taxon>Pseudomonadota</taxon>
        <taxon>Gammaproteobacteria</taxon>
        <taxon>Cellvibrionales</taxon>
        <taxon>Cellvibrionaceae</taxon>
        <taxon>Simiduia</taxon>
    </lineage>
</organism>
<gene>
    <name evidence="2" type="ordered locus">M5M_14880</name>
</gene>
<evidence type="ECO:0000313" key="3">
    <source>
        <dbReference type="Proteomes" id="UP000000466"/>
    </source>
</evidence>